<evidence type="ECO:0000256" key="4">
    <source>
        <dbReference type="ARBA" id="ARBA00022840"/>
    </source>
</evidence>
<dbReference type="GO" id="GO:0015594">
    <property type="term" value="F:ABC-type putrescine transporter activity"/>
    <property type="evidence" value="ECO:0007669"/>
    <property type="project" value="InterPro"/>
</dbReference>
<dbReference type="SUPFAM" id="SSF50331">
    <property type="entry name" value="MOP-like"/>
    <property type="match status" value="1"/>
</dbReference>
<evidence type="ECO:0000256" key="1">
    <source>
        <dbReference type="ARBA" id="ARBA00022448"/>
    </source>
</evidence>
<comment type="subunit">
    <text evidence="7">The complex is composed of two ATP-binding proteins (PotA), two transmembrane proteins (PotB and PotC) and a solute-binding protein (PotD).</text>
</comment>
<dbReference type="FunFam" id="3.40.50.300:FF:000133">
    <property type="entry name" value="Spermidine/putrescine import ATP-binding protein PotA"/>
    <property type="match status" value="1"/>
</dbReference>
<comment type="caution">
    <text evidence="9">The sequence shown here is derived from an EMBL/GenBank/DDBJ whole genome shotgun (WGS) entry which is preliminary data.</text>
</comment>
<keyword evidence="1 7" id="KW-0813">Transport</keyword>
<gene>
    <name evidence="7" type="primary">potA</name>
    <name evidence="9" type="ORF">DFR56_105106</name>
</gene>
<dbReference type="GO" id="GO:0043190">
    <property type="term" value="C:ATP-binding cassette (ABC) transporter complex"/>
    <property type="evidence" value="ECO:0007669"/>
    <property type="project" value="InterPro"/>
</dbReference>
<dbReference type="InterPro" id="IPR017879">
    <property type="entry name" value="PotA_ATP-bd"/>
</dbReference>
<evidence type="ECO:0000256" key="2">
    <source>
        <dbReference type="ARBA" id="ARBA00022475"/>
    </source>
</evidence>
<dbReference type="SMART" id="SM00382">
    <property type="entry name" value="AAA"/>
    <property type="match status" value="1"/>
</dbReference>
<dbReference type="Pfam" id="PF00005">
    <property type="entry name" value="ABC_tran"/>
    <property type="match status" value="1"/>
</dbReference>
<dbReference type="AlphaFoldDB" id="A0A2V3W2P6"/>
<comment type="similarity">
    <text evidence="7">Belongs to the ABC transporter superfamily. Spermidine/putrescine importer (TC 3.A.1.11.1) family.</text>
</comment>
<protein>
    <recommendedName>
        <fullName evidence="7">Spermidine/putrescine import ATP-binding protein PotA</fullName>
        <ecNumber evidence="7">7.6.2.11</ecNumber>
    </recommendedName>
</protein>
<keyword evidence="2 7" id="KW-1003">Cell membrane</keyword>
<dbReference type="InterPro" id="IPR027417">
    <property type="entry name" value="P-loop_NTPase"/>
</dbReference>
<dbReference type="PROSITE" id="PS50893">
    <property type="entry name" value="ABC_TRANSPORTER_2"/>
    <property type="match status" value="1"/>
</dbReference>
<reference evidence="9 10" key="1">
    <citation type="submission" date="2018-05" db="EMBL/GenBank/DDBJ databases">
        <title>Genomic Encyclopedia of Type Strains, Phase IV (KMG-IV): sequencing the most valuable type-strain genomes for metagenomic binning, comparative biology and taxonomic classification.</title>
        <authorList>
            <person name="Goeker M."/>
        </authorList>
    </citation>
    <scope>NUCLEOTIDE SEQUENCE [LARGE SCALE GENOMIC DNA]</scope>
    <source>
        <strain evidence="9 10">DSM 28556</strain>
    </source>
</reference>
<dbReference type="InterPro" id="IPR003593">
    <property type="entry name" value="AAA+_ATPase"/>
</dbReference>
<keyword evidence="5 7" id="KW-1278">Translocase</keyword>
<dbReference type="RefSeq" id="WP_110395058.1">
    <property type="nucleotide sequence ID" value="NZ_JBHUHB010000001.1"/>
</dbReference>
<dbReference type="GO" id="GO:0005524">
    <property type="term" value="F:ATP binding"/>
    <property type="evidence" value="ECO:0007669"/>
    <property type="project" value="UniProtKB-KW"/>
</dbReference>
<accession>A0A2V3W2P6</accession>
<dbReference type="GO" id="GO:0016887">
    <property type="term" value="F:ATP hydrolysis activity"/>
    <property type="evidence" value="ECO:0007669"/>
    <property type="project" value="InterPro"/>
</dbReference>
<dbReference type="InterPro" id="IPR017871">
    <property type="entry name" value="ABC_transporter-like_CS"/>
</dbReference>
<dbReference type="PROSITE" id="PS00211">
    <property type="entry name" value="ABC_TRANSPORTER_1"/>
    <property type="match status" value="1"/>
</dbReference>
<comment type="function">
    <text evidence="7">Part of the ABC transporter complex PotABCD involved in spermidine/putrescine import. Responsible for energy coupling to the transport system.</text>
</comment>
<dbReference type="Gene3D" id="3.40.50.300">
    <property type="entry name" value="P-loop containing nucleotide triphosphate hydrolases"/>
    <property type="match status" value="1"/>
</dbReference>
<evidence type="ECO:0000256" key="5">
    <source>
        <dbReference type="ARBA" id="ARBA00022967"/>
    </source>
</evidence>
<feature type="domain" description="ABC transporter" evidence="8">
    <location>
        <begin position="6"/>
        <end position="236"/>
    </location>
</feature>
<dbReference type="PANTHER" id="PTHR42781">
    <property type="entry name" value="SPERMIDINE/PUTRESCINE IMPORT ATP-BINDING PROTEIN POTA"/>
    <property type="match status" value="1"/>
</dbReference>
<evidence type="ECO:0000256" key="3">
    <source>
        <dbReference type="ARBA" id="ARBA00022741"/>
    </source>
</evidence>
<comment type="catalytic activity">
    <reaction evidence="7">
        <text>ATP + H2O + polyamine-[polyamine-binding protein]Side 1 = ADP + phosphate + polyamineSide 2 + [polyamine-binding protein]Side 1.</text>
        <dbReference type="EC" id="7.6.2.11"/>
    </reaction>
</comment>
<evidence type="ECO:0000313" key="10">
    <source>
        <dbReference type="Proteomes" id="UP000247978"/>
    </source>
</evidence>
<dbReference type="InterPro" id="IPR003439">
    <property type="entry name" value="ABC_transporter-like_ATP-bd"/>
</dbReference>
<dbReference type="InterPro" id="IPR005893">
    <property type="entry name" value="PotA-like"/>
</dbReference>
<keyword evidence="6 7" id="KW-0472">Membrane</keyword>
<dbReference type="NCBIfam" id="TIGR01187">
    <property type="entry name" value="potA"/>
    <property type="match status" value="1"/>
</dbReference>
<sequence length="362" mass="41049">MAESMVKLENITKQFGELHAVDNISLTIKQGEFLTLLGPSGCGKTTTLRMIAGFENPTSGNIWINQALVNEIAPYHREVNTVFQHYSLFPHMTVFNNVAFGLKMKKVKKAEMMERVYNVLDLVQLKEYENRKPNQLSGGQQQRIAIARAIINNPQVLLLDEPLGALDLKLRKQMQLELKHLQQSLGITFIYVTHDQEEALTMSDRIVVMNKGKIEQVDVPRVIYEMPKTLFVSSFIGDTNILKGMVHKKSNDELTLQLGAEMITVKKEPTIEVDDHVLLSIRPENIYFIKETESHDIKIPVKVIECIYTGSSTKVVTQLSDGQKIVIQSTNDAIVTKNTAAFLTWKKELTVVYKANEKEETF</sequence>
<keyword evidence="10" id="KW-1185">Reference proteome</keyword>
<name>A0A2V3W2P6_9BACI</name>
<dbReference type="InterPro" id="IPR013611">
    <property type="entry name" value="Transp-assoc_OB_typ2"/>
</dbReference>
<proteinExistence type="inferred from homology"/>
<dbReference type="PANTHER" id="PTHR42781:SF4">
    <property type="entry name" value="SPERMIDINE_PUTRESCINE IMPORT ATP-BINDING PROTEIN POTA"/>
    <property type="match status" value="1"/>
</dbReference>
<dbReference type="SUPFAM" id="SSF52540">
    <property type="entry name" value="P-loop containing nucleoside triphosphate hydrolases"/>
    <property type="match status" value="1"/>
</dbReference>
<keyword evidence="4 7" id="KW-0067">ATP-binding</keyword>
<dbReference type="EC" id="7.6.2.11" evidence="7"/>
<dbReference type="Pfam" id="PF08402">
    <property type="entry name" value="TOBE_2"/>
    <property type="match status" value="1"/>
</dbReference>
<dbReference type="Proteomes" id="UP000247978">
    <property type="component" value="Unassembled WGS sequence"/>
</dbReference>
<organism evidence="9 10">
    <name type="scientific">Pseudogracilibacillus auburnensis</name>
    <dbReference type="NCBI Taxonomy" id="1494959"/>
    <lineage>
        <taxon>Bacteria</taxon>
        <taxon>Bacillati</taxon>
        <taxon>Bacillota</taxon>
        <taxon>Bacilli</taxon>
        <taxon>Bacillales</taxon>
        <taxon>Bacillaceae</taxon>
        <taxon>Pseudogracilibacillus</taxon>
    </lineage>
</organism>
<keyword evidence="3 7" id="KW-0547">Nucleotide-binding</keyword>
<dbReference type="InterPro" id="IPR050093">
    <property type="entry name" value="ABC_SmlMolc_Importer"/>
</dbReference>
<evidence type="ECO:0000259" key="8">
    <source>
        <dbReference type="PROSITE" id="PS50893"/>
    </source>
</evidence>
<dbReference type="CDD" id="cd03300">
    <property type="entry name" value="ABC_PotA_N"/>
    <property type="match status" value="1"/>
</dbReference>
<dbReference type="OrthoDB" id="9790614at2"/>
<evidence type="ECO:0000256" key="6">
    <source>
        <dbReference type="ARBA" id="ARBA00023136"/>
    </source>
</evidence>
<evidence type="ECO:0000313" key="9">
    <source>
        <dbReference type="EMBL" id="PXW87464.1"/>
    </source>
</evidence>
<dbReference type="Gene3D" id="2.40.50.100">
    <property type="match status" value="1"/>
</dbReference>
<dbReference type="InterPro" id="IPR008995">
    <property type="entry name" value="Mo/tungstate-bd_C_term_dom"/>
</dbReference>
<evidence type="ECO:0000256" key="7">
    <source>
        <dbReference type="RuleBase" id="RU364083"/>
    </source>
</evidence>
<dbReference type="EMBL" id="QJJQ01000005">
    <property type="protein sequence ID" value="PXW87464.1"/>
    <property type="molecule type" value="Genomic_DNA"/>
</dbReference>